<dbReference type="AlphaFoldDB" id="A0A3N1KSE9"/>
<dbReference type="Proteomes" id="UP000278222">
    <property type="component" value="Unassembled WGS sequence"/>
</dbReference>
<organism evidence="2 3">
    <name type="scientific">Stella humosa</name>
    <dbReference type="NCBI Taxonomy" id="94"/>
    <lineage>
        <taxon>Bacteria</taxon>
        <taxon>Pseudomonadati</taxon>
        <taxon>Pseudomonadota</taxon>
        <taxon>Alphaproteobacteria</taxon>
        <taxon>Rhodospirillales</taxon>
        <taxon>Stellaceae</taxon>
        <taxon>Stella</taxon>
    </lineage>
</organism>
<dbReference type="RefSeq" id="WP_123695360.1">
    <property type="nucleotide sequence ID" value="NZ_AP019700.1"/>
</dbReference>
<sequence>MVLWRLSGRQHALSFDGGYGLLLEGRWNTIGHAVTYSATSPSLCVLEKLVHVEDPTLLPELVMVRYQVPDDMIAESVELAEMPDAWRRQQAWTQQYGDRWHRALRAPMLRVPSAIVPLDGSPDMNVLINHRHPAVAAIAVAAAEPFALDPRLL</sequence>
<comment type="caution">
    <text evidence="2">The sequence shown here is derived from an EMBL/GenBank/DDBJ whole genome shotgun (WGS) entry which is preliminary data.</text>
</comment>
<dbReference type="InterPro" id="IPR014914">
    <property type="entry name" value="RES_dom"/>
</dbReference>
<dbReference type="OrthoDB" id="9789501at2"/>
<accession>A0A3N1KSE9</accession>
<dbReference type="SMART" id="SM00953">
    <property type="entry name" value="RES"/>
    <property type="match status" value="1"/>
</dbReference>
<evidence type="ECO:0000313" key="3">
    <source>
        <dbReference type="Proteomes" id="UP000278222"/>
    </source>
</evidence>
<keyword evidence="3" id="KW-1185">Reference proteome</keyword>
<name>A0A3N1KSE9_9PROT</name>
<evidence type="ECO:0000313" key="2">
    <source>
        <dbReference type="EMBL" id="ROP81208.1"/>
    </source>
</evidence>
<dbReference type="Pfam" id="PF08808">
    <property type="entry name" value="RES"/>
    <property type="match status" value="1"/>
</dbReference>
<feature type="domain" description="RES" evidence="1">
    <location>
        <begin position="14"/>
        <end position="142"/>
    </location>
</feature>
<reference evidence="2 3" key="1">
    <citation type="submission" date="2018-11" db="EMBL/GenBank/DDBJ databases">
        <title>Genomic Encyclopedia of Type Strains, Phase IV (KMG-IV): sequencing the most valuable type-strain genomes for metagenomic binning, comparative biology and taxonomic classification.</title>
        <authorList>
            <person name="Goeker M."/>
        </authorList>
    </citation>
    <scope>NUCLEOTIDE SEQUENCE [LARGE SCALE GENOMIC DNA]</scope>
    <source>
        <strain evidence="2 3">DSM 5900</strain>
    </source>
</reference>
<protein>
    <submittedName>
        <fullName evidence="2">RES domain-containing protein</fullName>
    </submittedName>
</protein>
<gene>
    <name evidence="2" type="ORF">EDC65_5064</name>
</gene>
<proteinExistence type="predicted"/>
<dbReference type="EMBL" id="RJKX01000018">
    <property type="protein sequence ID" value="ROP81208.1"/>
    <property type="molecule type" value="Genomic_DNA"/>
</dbReference>
<evidence type="ECO:0000259" key="1">
    <source>
        <dbReference type="SMART" id="SM00953"/>
    </source>
</evidence>